<sequence length="131" mass="14269">MKTSSKGMVARRSARRQGRGGRPARVLRVDKKRVGRELEGLRHFGYVVGGPAWRRGRKLLLRASRRGPLCLELALVRLLAAELLASAPDVRSVPAPWTAPRLALFLRALTGLDAQCVRCLGCPYDAVGGAD</sequence>
<reference evidence="2" key="1">
    <citation type="journal article" date="2021" name="PeerJ">
        <title>Extensive microbial diversity within the chicken gut microbiome revealed by metagenomics and culture.</title>
        <authorList>
            <person name="Gilroy R."/>
            <person name="Ravi A."/>
            <person name="Getino M."/>
            <person name="Pursley I."/>
            <person name="Horton D.L."/>
            <person name="Alikhan N.F."/>
            <person name="Baker D."/>
            <person name="Gharbi K."/>
            <person name="Hall N."/>
            <person name="Watson M."/>
            <person name="Adriaenssens E.M."/>
            <person name="Foster-Nyarko E."/>
            <person name="Jarju S."/>
            <person name="Secka A."/>
            <person name="Antonio M."/>
            <person name="Oren A."/>
            <person name="Chaudhuri R.R."/>
            <person name="La Ragione R."/>
            <person name="Hildebrand F."/>
            <person name="Pallen M.J."/>
        </authorList>
    </citation>
    <scope>NUCLEOTIDE SEQUENCE</scope>
    <source>
        <strain evidence="2">CHK186-16707</strain>
    </source>
</reference>
<dbReference type="Proteomes" id="UP000824225">
    <property type="component" value="Unassembled WGS sequence"/>
</dbReference>
<proteinExistence type="predicted"/>
<dbReference type="AlphaFoldDB" id="A0A9D2HAB4"/>
<protein>
    <submittedName>
        <fullName evidence="2">Uncharacterized protein</fullName>
    </submittedName>
</protein>
<evidence type="ECO:0000256" key="1">
    <source>
        <dbReference type="SAM" id="MobiDB-lite"/>
    </source>
</evidence>
<feature type="region of interest" description="Disordered" evidence="1">
    <location>
        <begin position="1"/>
        <end position="23"/>
    </location>
</feature>
<comment type="caution">
    <text evidence="2">The sequence shown here is derived from an EMBL/GenBank/DDBJ whole genome shotgun (WGS) entry which is preliminary data.</text>
</comment>
<evidence type="ECO:0000313" key="3">
    <source>
        <dbReference type="Proteomes" id="UP000824225"/>
    </source>
</evidence>
<name>A0A9D2HAB4_9BACT</name>
<reference evidence="2" key="2">
    <citation type="submission" date="2021-04" db="EMBL/GenBank/DDBJ databases">
        <authorList>
            <person name="Gilroy R."/>
        </authorList>
    </citation>
    <scope>NUCLEOTIDE SEQUENCE</scope>
    <source>
        <strain evidence="2">CHK186-16707</strain>
    </source>
</reference>
<dbReference type="EMBL" id="DXAN01000001">
    <property type="protein sequence ID" value="HJA07597.1"/>
    <property type="molecule type" value="Genomic_DNA"/>
</dbReference>
<accession>A0A9D2HAB4</accession>
<gene>
    <name evidence="2" type="ORF">H9962_00180</name>
</gene>
<organism evidence="2 3">
    <name type="scientific">Candidatus Mailhella merdigallinarum</name>
    <dbReference type="NCBI Taxonomy" id="2838658"/>
    <lineage>
        <taxon>Bacteria</taxon>
        <taxon>Pseudomonadati</taxon>
        <taxon>Thermodesulfobacteriota</taxon>
        <taxon>Desulfovibrionia</taxon>
        <taxon>Desulfovibrionales</taxon>
        <taxon>Desulfovibrionaceae</taxon>
        <taxon>Mailhella</taxon>
    </lineage>
</organism>
<evidence type="ECO:0000313" key="2">
    <source>
        <dbReference type="EMBL" id="HJA07597.1"/>
    </source>
</evidence>